<name>A0A0N9HZS2_9PSEU</name>
<protein>
    <submittedName>
        <fullName evidence="2">Uncharacterized protein</fullName>
    </submittedName>
</protein>
<accession>A0A0N9HZS2</accession>
<keyword evidence="3" id="KW-1185">Reference proteome</keyword>
<dbReference type="KEGG" id="kphy:AOZ06_12700"/>
<dbReference type="OrthoDB" id="9903227at2"/>
<evidence type="ECO:0000313" key="2">
    <source>
        <dbReference type="EMBL" id="ALG07707.1"/>
    </source>
</evidence>
<evidence type="ECO:0000313" key="3">
    <source>
        <dbReference type="Proteomes" id="UP000063699"/>
    </source>
</evidence>
<dbReference type="STRING" id="860235.AOZ06_12700"/>
<reference evidence="2 3" key="1">
    <citation type="submission" date="2015-07" db="EMBL/GenBank/DDBJ databases">
        <title>Genome sequencing of Kibdelosporangium phytohabitans.</title>
        <authorList>
            <person name="Qin S."/>
            <person name="Xing K."/>
        </authorList>
    </citation>
    <scope>NUCLEOTIDE SEQUENCE [LARGE SCALE GENOMIC DNA]</scope>
    <source>
        <strain evidence="2 3">KLBMP1111</strain>
    </source>
</reference>
<dbReference type="AlphaFoldDB" id="A0A0N9HZS2"/>
<organism evidence="2 3">
    <name type="scientific">Kibdelosporangium phytohabitans</name>
    <dbReference type="NCBI Taxonomy" id="860235"/>
    <lineage>
        <taxon>Bacteria</taxon>
        <taxon>Bacillati</taxon>
        <taxon>Actinomycetota</taxon>
        <taxon>Actinomycetes</taxon>
        <taxon>Pseudonocardiales</taxon>
        <taxon>Pseudonocardiaceae</taxon>
        <taxon>Kibdelosporangium</taxon>
    </lineage>
</organism>
<gene>
    <name evidence="1" type="ORF">AOZ06_12700</name>
    <name evidence="2" type="ORF">AOZ06_13020</name>
</gene>
<dbReference type="EMBL" id="CP012752">
    <property type="protein sequence ID" value="ALG07651.1"/>
    <property type="molecule type" value="Genomic_DNA"/>
</dbReference>
<dbReference type="Proteomes" id="UP000063699">
    <property type="component" value="Chromosome"/>
</dbReference>
<dbReference type="EMBL" id="CP012752">
    <property type="protein sequence ID" value="ALG07707.1"/>
    <property type="molecule type" value="Genomic_DNA"/>
</dbReference>
<dbReference type="KEGG" id="kphy:AOZ06_13020"/>
<evidence type="ECO:0000313" key="1">
    <source>
        <dbReference type="EMBL" id="ALG07651.1"/>
    </source>
</evidence>
<dbReference type="RefSeq" id="WP_054289617.1">
    <property type="nucleotide sequence ID" value="NZ_CP012752.1"/>
</dbReference>
<proteinExistence type="predicted"/>
<sequence length="185" mass="20074">MRSSRLPDEKRAEIAEDIRRTAGTPDGSYRKIAARHSVGVATVQTVAKENGLADAWKDGHEQTRAATEVKTANAAARRAQLQVDLLGDAQELRERMFGNVRHLHVVKVAGEFAGESVEHTVVPTGPREWRDIMSAIGVASSKSVELARLEAEQAGAGQASGLLEQFERSLRSARVAREQAIDEAP</sequence>